<evidence type="ECO:0000313" key="2">
    <source>
        <dbReference type="EMBL" id="SNS85446.1"/>
    </source>
</evidence>
<dbReference type="InterPro" id="IPR011009">
    <property type="entry name" value="Kinase-like_dom_sf"/>
</dbReference>
<gene>
    <name evidence="2" type="ORF">SAMN05421812_10267</name>
</gene>
<proteinExistence type="predicted"/>
<dbReference type="AlphaFoldDB" id="A0A239HVP9"/>
<name>A0A239HVP9_9ACTN</name>
<keyword evidence="2" id="KW-0808">Transferase</keyword>
<evidence type="ECO:0000313" key="3">
    <source>
        <dbReference type="Proteomes" id="UP000198362"/>
    </source>
</evidence>
<dbReference type="SUPFAM" id="SSF56112">
    <property type="entry name" value="Protein kinase-like (PK-like)"/>
    <property type="match status" value="1"/>
</dbReference>
<dbReference type="Gene3D" id="3.90.1200.10">
    <property type="match status" value="1"/>
</dbReference>
<accession>A0A239HVP9</accession>
<sequence length="155" mass="16932">MSAAIGALLHDLHQLPTATCPFDRRLSTAIREAEAAARTKEVDLDSLDTTRAGWSIDRLLAELHATRPQDPEDLVVGHGDPCLPNILCTDDGRPTGVVDVSRLGVADRHNDLAIATRNLTANWSKTEATTLLTAYGLENPDPAKLAFYRLLDEFF</sequence>
<dbReference type="EMBL" id="FZPH01000002">
    <property type="protein sequence ID" value="SNS85446.1"/>
    <property type="molecule type" value="Genomic_DNA"/>
</dbReference>
<dbReference type="Pfam" id="PF01636">
    <property type="entry name" value="APH"/>
    <property type="match status" value="1"/>
</dbReference>
<reference evidence="2 3" key="1">
    <citation type="submission" date="2017-06" db="EMBL/GenBank/DDBJ databases">
        <authorList>
            <person name="Kim H.J."/>
            <person name="Triplett B.A."/>
        </authorList>
    </citation>
    <scope>NUCLEOTIDE SEQUENCE [LARGE SCALE GENOMIC DNA]</scope>
    <source>
        <strain evidence="2 3">CGMCC 4.5593</strain>
    </source>
</reference>
<dbReference type="Proteomes" id="UP000198362">
    <property type="component" value="Unassembled WGS sequence"/>
</dbReference>
<dbReference type="InterPro" id="IPR002575">
    <property type="entry name" value="Aminoglycoside_PTrfase"/>
</dbReference>
<keyword evidence="2" id="KW-0418">Kinase</keyword>
<keyword evidence="3" id="KW-1185">Reference proteome</keyword>
<protein>
    <submittedName>
        <fullName evidence="2">Kanamycin kinase/aminoglycoside 3'-phosphotransferase-2</fullName>
    </submittedName>
</protein>
<dbReference type="GO" id="GO:0016301">
    <property type="term" value="F:kinase activity"/>
    <property type="evidence" value="ECO:0007669"/>
    <property type="project" value="UniProtKB-KW"/>
</dbReference>
<feature type="domain" description="Aminoglycoside phosphotransferase" evidence="1">
    <location>
        <begin position="3"/>
        <end position="148"/>
    </location>
</feature>
<evidence type="ECO:0000259" key="1">
    <source>
        <dbReference type="Pfam" id="PF01636"/>
    </source>
</evidence>
<organism evidence="2 3">
    <name type="scientific">Asanoa hainanensis</name>
    <dbReference type="NCBI Taxonomy" id="560556"/>
    <lineage>
        <taxon>Bacteria</taxon>
        <taxon>Bacillati</taxon>
        <taxon>Actinomycetota</taxon>
        <taxon>Actinomycetes</taxon>
        <taxon>Micromonosporales</taxon>
        <taxon>Micromonosporaceae</taxon>
        <taxon>Asanoa</taxon>
    </lineage>
</organism>